<feature type="compositionally biased region" description="Basic residues" evidence="1">
    <location>
        <begin position="781"/>
        <end position="792"/>
    </location>
</feature>
<feature type="region of interest" description="Disordered" evidence="1">
    <location>
        <begin position="768"/>
        <end position="792"/>
    </location>
</feature>
<dbReference type="AlphaFoldDB" id="A0A6C0AK63"/>
<proteinExistence type="predicted"/>
<sequence length="792" mass="86006">MAAAVAAAVPDLQSPVLDNSVITRQRIFSATDAAHDHKGPWATAGGGILVRALAPAASALSEDVFIQTYSTTSADGTRYTNADTRKASRYDVPFYPRTDAWSPGFVFAPFGLGVPWLTAHDAGSSHPGQRPCLHFNLADTAARLRSKASKPVFCRLPNLFLSAADLGTDPTYVEAAVFYGFSLFTGADWRDAAMDSKRRAKSFNPQKDGGKVKCKILVKMSPAANGNFAWYDLTDTGTAPRPQSFGVAVAAAKWKVLNMNAGYFMGNENSEELFTPDEDSAKVLLATIAKILGDMTTAIASSEWMARFHPGGPNAVSPRWFDAWTGGEAPDVQVPIDVLGESGDRLQIWQGSDRNGATLYTGSRQDENKMQIATFTPGNKGLDPAALRQTMINKLDAMLSTMDNQYSTLLAEIDKYIASPKAELPMAYDGVKPDREVNVTSELGVYLQDVKNRVLGIYETIKTQVLEKTQTVIASGDDAAIKKTHDDLMLEIVELMPQKTSFFIGQNRLHKAFQIARGYAVRPSPNDAITKINTRARYGMGGGASPNDLLDIFAVALRISMPPNPADEMFVELVGIWPDRRNPSEDVTNLLRAINRPIPLCKKWEAMLSMLPPPVQDGVPPSDAQLWQEIEDSYSVYQDDIDNAFADQESLALIRASVVQLPTPATNDTEKVVNFIGSHFVPYGVLPRGVLPPSFSDNIVVPPSAAAPPLPPPIRAPNSGEVQYAKLKGLSKSPKALSARIKTGVTLRGYPGNRLGLKKGVPPAYRNSVIPPPIPAGGSHKTYRRRRLPKLL</sequence>
<organism evidence="2">
    <name type="scientific">viral metagenome</name>
    <dbReference type="NCBI Taxonomy" id="1070528"/>
    <lineage>
        <taxon>unclassified sequences</taxon>
        <taxon>metagenomes</taxon>
        <taxon>organismal metagenomes</taxon>
    </lineage>
</organism>
<evidence type="ECO:0000313" key="2">
    <source>
        <dbReference type="EMBL" id="QHS79840.1"/>
    </source>
</evidence>
<dbReference type="EMBL" id="MN740664">
    <property type="protein sequence ID" value="QHS79840.1"/>
    <property type="molecule type" value="Genomic_DNA"/>
</dbReference>
<evidence type="ECO:0000256" key="1">
    <source>
        <dbReference type="SAM" id="MobiDB-lite"/>
    </source>
</evidence>
<name>A0A6C0AK63_9ZZZZ</name>
<protein>
    <submittedName>
        <fullName evidence="2">Uncharacterized protein</fullName>
    </submittedName>
</protein>
<accession>A0A6C0AK63</accession>
<reference evidence="2" key="1">
    <citation type="journal article" date="2020" name="Nature">
        <title>Giant virus diversity and host interactions through global metagenomics.</title>
        <authorList>
            <person name="Schulz F."/>
            <person name="Roux S."/>
            <person name="Paez-Espino D."/>
            <person name="Jungbluth S."/>
            <person name="Walsh D.A."/>
            <person name="Denef V.J."/>
            <person name="McMahon K.D."/>
            <person name="Konstantinidis K.T."/>
            <person name="Eloe-Fadrosh E.A."/>
            <person name="Kyrpides N.C."/>
            <person name="Woyke T."/>
        </authorList>
    </citation>
    <scope>NUCLEOTIDE SEQUENCE</scope>
    <source>
        <strain evidence="2">GVMAG-S-1035375-24</strain>
    </source>
</reference>